<evidence type="ECO:0000313" key="2">
    <source>
        <dbReference type="EMBL" id="BDZ55064.1"/>
    </source>
</evidence>
<reference evidence="3" key="1">
    <citation type="journal article" date="2019" name="Int. J. Syst. Evol. Microbiol.">
        <title>The Global Catalogue of Microorganisms (GCM) 10K type strain sequencing project: providing services to taxonomists for standard genome sequencing and annotation.</title>
        <authorList>
            <consortium name="The Broad Institute Genomics Platform"/>
            <consortium name="The Broad Institute Genome Sequencing Center for Infectious Disease"/>
            <person name="Wu L."/>
            <person name="Ma J."/>
        </authorList>
    </citation>
    <scope>NUCLEOTIDE SEQUENCE [LARGE SCALE GENOMIC DNA]</scope>
    <source>
        <strain evidence="3">NBRC 109019</strain>
    </source>
</reference>
<dbReference type="Proteomes" id="UP001321477">
    <property type="component" value="Chromosome"/>
</dbReference>
<proteinExistence type="predicted"/>
<protein>
    <submittedName>
        <fullName evidence="2">Uncharacterized protein</fullName>
    </submittedName>
</protein>
<sequence length="128" mass="12872">MAATTQTIARANASTLAADIVTGYFDALLPVLEAHASQLAEEIGGFEPDGLTASHLDSLVEPHATAILDHPTEPVYGAGFIASADLLLDSPPTWPGGREPTGASSCSRPGPSRAVSTIGSSTGSGSPC</sequence>
<organism evidence="2 3">
    <name type="scientific">Agromyces marinus</name>
    <dbReference type="NCBI Taxonomy" id="1389020"/>
    <lineage>
        <taxon>Bacteria</taxon>
        <taxon>Bacillati</taxon>
        <taxon>Actinomycetota</taxon>
        <taxon>Actinomycetes</taxon>
        <taxon>Micrococcales</taxon>
        <taxon>Microbacteriaceae</taxon>
        <taxon>Agromyces</taxon>
    </lineage>
</organism>
<evidence type="ECO:0000256" key="1">
    <source>
        <dbReference type="SAM" id="MobiDB-lite"/>
    </source>
</evidence>
<feature type="region of interest" description="Disordered" evidence="1">
    <location>
        <begin position="91"/>
        <end position="128"/>
    </location>
</feature>
<accession>A0ABN6YCJ9</accession>
<keyword evidence="3" id="KW-1185">Reference proteome</keyword>
<gene>
    <name evidence="2" type="ORF">GCM10025870_21370</name>
</gene>
<dbReference type="RefSeq" id="WP_286328975.1">
    <property type="nucleotide sequence ID" value="NZ_AP027734.1"/>
</dbReference>
<name>A0ABN6YCJ9_9MICO</name>
<evidence type="ECO:0000313" key="3">
    <source>
        <dbReference type="Proteomes" id="UP001321477"/>
    </source>
</evidence>
<feature type="compositionally biased region" description="Low complexity" evidence="1">
    <location>
        <begin position="116"/>
        <end position="128"/>
    </location>
</feature>
<dbReference type="EMBL" id="AP027734">
    <property type="protein sequence ID" value="BDZ55064.1"/>
    <property type="molecule type" value="Genomic_DNA"/>
</dbReference>